<dbReference type="AlphaFoldDB" id="A0A4V2YZR9"/>
<evidence type="ECO:0000313" key="1">
    <source>
        <dbReference type="EMBL" id="TDD98177.1"/>
    </source>
</evidence>
<comment type="caution">
    <text evidence="1">The sequence shown here is derived from an EMBL/GenBank/DDBJ whole genome shotgun (WGS) entry which is preliminary data.</text>
</comment>
<sequence length="78" mass="7696">MCSKPRPVPSGRIRVRAVVALGVTCLAGATAGLLSFASSGSLARALLDAGTAIGATAGLLNQIVSLDPPPVHGSESDQ</sequence>
<keyword evidence="2" id="KW-1185">Reference proteome</keyword>
<protein>
    <submittedName>
        <fullName evidence="1">Uncharacterized protein</fullName>
    </submittedName>
</protein>
<dbReference type="Proteomes" id="UP000294513">
    <property type="component" value="Unassembled WGS sequence"/>
</dbReference>
<proteinExistence type="predicted"/>
<accession>A0A4V2YZR9</accession>
<dbReference type="RefSeq" id="WP_131888698.1">
    <property type="nucleotide sequence ID" value="NZ_SMKU01000001.1"/>
</dbReference>
<dbReference type="EMBL" id="SMKU01000001">
    <property type="protein sequence ID" value="TDD98177.1"/>
    <property type="molecule type" value="Genomic_DNA"/>
</dbReference>
<organism evidence="1 2">
    <name type="scientific">Actinomadura rubrisoli</name>
    <dbReference type="NCBI Taxonomy" id="2530368"/>
    <lineage>
        <taxon>Bacteria</taxon>
        <taxon>Bacillati</taxon>
        <taxon>Actinomycetota</taxon>
        <taxon>Actinomycetes</taxon>
        <taxon>Streptosporangiales</taxon>
        <taxon>Thermomonosporaceae</taxon>
        <taxon>Actinomadura</taxon>
    </lineage>
</organism>
<evidence type="ECO:0000313" key="2">
    <source>
        <dbReference type="Proteomes" id="UP000294513"/>
    </source>
</evidence>
<reference evidence="1 2" key="1">
    <citation type="submission" date="2019-03" db="EMBL/GenBank/DDBJ databases">
        <title>Draft genome sequences of novel Actinobacteria.</title>
        <authorList>
            <person name="Sahin N."/>
            <person name="Ay H."/>
            <person name="Saygin H."/>
        </authorList>
    </citation>
    <scope>NUCLEOTIDE SEQUENCE [LARGE SCALE GENOMIC DNA]</scope>
    <source>
        <strain evidence="1 2">H3C3</strain>
    </source>
</reference>
<name>A0A4V2YZR9_9ACTN</name>
<gene>
    <name evidence="1" type="ORF">E1298_00500</name>
</gene>